<gene>
    <name evidence="2" type="ORF">CVT26_009194</name>
</gene>
<dbReference type="OrthoDB" id="5401396at2759"/>
<evidence type="ECO:0000256" key="1">
    <source>
        <dbReference type="SAM" id="SignalP"/>
    </source>
</evidence>
<organism evidence="2 3">
    <name type="scientific">Gymnopilus dilepis</name>
    <dbReference type="NCBI Taxonomy" id="231916"/>
    <lineage>
        <taxon>Eukaryota</taxon>
        <taxon>Fungi</taxon>
        <taxon>Dikarya</taxon>
        <taxon>Basidiomycota</taxon>
        <taxon>Agaricomycotina</taxon>
        <taxon>Agaricomycetes</taxon>
        <taxon>Agaricomycetidae</taxon>
        <taxon>Agaricales</taxon>
        <taxon>Agaricineae</taxon>
        <taxon>Hymenogastraceae</taxon>
        <taxon>Gymnopilus</taxon>
    </lineage>
</organism>
<accession>A0A409Y9C3</accession>
<dbReference type="AlphaFoldDB" id="A0A409Y9C3"/>
<dbReference type="InParanoid" id="A0A409Y9C3"/>
<feature type="signal peptide" evidence="1">
    <location>
        <begin position="1"/>
        <end position="21"/>
    </location>
</feature>
<sequence>MFSSVIKGFAALAMVAVPGFASVLLPRQDGSIFMCTDANSGGTCASVDFTFEVCSSIPAVINDQVSSLQVPRGVTCTIFADGGCSGHFIRILGPGEPNLGNNNFNDQMSSFQCIPGCSI</sequence>
<reference evidence="2 3" key="1">
    <citation type="journal article" date="2018" name="Evol. Lett.">
        <title>Horizontal gene cluster transfer increased hallucinogenic mushroom diversity.</title>
        <authorList>
            <person name="Reynolds H.T."/>
            <person name="Vijayakumar V."/>
            <person name="Gluck-Thaler E."/>
            <person name="Korotkin H.B."/>
            <person name="Matheny P.B."/>
            <person name="Slot J.C."/>
        </authorList>
    </citation>
    <scope>NUCLEOTIDE SEQUENCE [LARGE SCALE GENOMIC DNA]</scope>
    <source>
        <strain evidence="2 3">SRW20</strain>
    </source>
</reference>
<protein>
    <recommendedName>
        <fullName evidence="4">Beta/gamma crystallin 'Greek key' domain-containing protein</fullName>
    </recommendedName>
</protein>
<dbReference type="STRING" id="231916.A0A409Y9C3"/>
<dbReference type="SUPFAM" id="SSF49695">
    <property type="entry name" value="gamma-Crystallin-like"/>
    <property type="match status" value="1"/>
</dbReference>
<keyword evidence="1" id="KW-0732">Signal</keyword>
<comment type="caution">
    <text evidence="2">The sequence shown here is derived from an EMBL/GenBank/DDBJ whole genome shotgun (WGS) entry which is preliminary data.</text>
</comment>
<dbReference type="EMBL" id="NHYE01001050">
    <property type="protein sequence ID" value="PPQ99660.1"/>
    <property type="molecule type" value="Genomic_DNA"/>
</dbReference>
<dbReference type="Proteomes" id="UP000284706">
    <property type="component" value="Unassembled WGS sequence"/>
</dbReference>
<dbReference type="Gene3D" id="2.60.20.10">
    <property type="entry name" value="Crystallins"/>
    <property type="match status" value="1"/>
</dbReference>
<proteinExistence type="predicted"/>
<evidence type="ECO:0000313" key="2">
    <source>
        <dbReference type="EMBL" id="PPQ99660.1"/>
    </source>
</evidence>
<evidence type="ECO:0008006" key="4">
    <source>
        <dbReference type="Google" id="ProtNLM"/>
    </source>
</evidence>
<dbReference type="InterPro" id="IPR011024">
    <property type="entry name" value="G_crystallin-like"/>
</dbReference>
<feature type="chain" id="PRO_5019331280" description="Beta/gamma crystallin 'Greek key' domain-containing protein" evidence="1">
    <location>
        <begin position="22"/>
        <end position="119"/>
    </location>
</feature>
<name>A0A409Y9C3_9AGAR</name>
<keyword evidence="3" id="KW-1185">Reference proteome</keyword>
<evidence type="ECO:0000313" key="3">
    <source>
        <dbReference type="Proteomes" id="UP000284706"/>
    </source>
</evidence>